<protein>
    <submittedName>
        <fullName evidence="4">TetR/AcrR family transcriptional regulator</fullName>
    </submittedName>
</protein>
<dbReference type="PANTHER" id="PTHR43479:SF23">
    <property type="entry name" value="HTH TETR-TYPE DOMAIN-CONTAINING PROTEIN"/>
    <property type="match status" value="1"/>
</dbReference>
<dbReference type="InterPro" id="IPR039532">
    <property type="entry name" value="TetR_C_Firmicutes"/>
</dbReference>
<dbReference type="PROSITE" id="PS50977">
    <property type="entry name" value="HTH_TETR_2"/>
    <property type="match status" value="1"/>
</dbReference>
<feature type="domain" description="HTH tetR-type" evidence="3">
    <location>
        <begin position="15"/>
        <end position="75"/>
    </location>
</feature>
<dbReference type="Gene3D" id="1.10.357.10">
    <property type="entry name" value="Tetracycline Repressor, domain 2"/>
    <property type="match status" value="1"/>
</dbReference>
<dbReference type="PANTHER" id="PTHR43479">
    <property type="entry name" value="ACREF/ENVCD OPERON REPRESSOR-RELATED"/>
    <property type="match status" value="1"/>
</dbReference>
<sequence>MTARSRPNEADPRVQRTRELIRNAFVDLLEEMDLEKITVNRIAERAKINRVTFYLHYRDIPDMIDKIADDIMKEMKEALEKGEAELEMRKTDISDDRTHSTVFVRMLEYIERNAKLFKLMLATKRVPAFTDRFHRMTIEQLSARIEQRFANQSAPSVPADISTWYLYSAHIGTIVIWLQHDMPYRPQYLADQMMRLTPRLWQPEGEI</sequence>
<dbReference type="InterPro" id="IPR050624">
    <property type="entry name" value="HTH-type_Tx_Regulator"/>
</dbReference>
<reference evidence="4 5" key="1">
    <citation type="submission" date="2020-08" db="EMBL/GenBank/DDBJ databases">
        <title>Cohnella phylogeny.</title>
        <authorList>
            <person name="Dunlap C."/>
        </authorList>
    </citation>
    <scope>NUCLEOTIDE SEQUENCE [LARGE SCALE GENOMIC DNA]</scope>
    <source>
        <strain evidence="4 5">DSM 103658</strain>
    </source>
</reference>
<keyword evidence="5" id="KW-1185">Reference proteome</keyword>
<keyword evidence="1 2" id="KW-0238">DNA-binding</keyword>
<dbReference type="RefSeq" id="WP_185179279.1">
    <property type="nucleotide sequence ID" value="NZ_CBCSEP010000015.1"/>
</dbReference>
<evidence type="ECO:0000256" key="2">
    <source>
        <dbReference type="PROSITE-ProRule" id="PRU00335"/>
    </source>
</evidence>
<dbReference type="Pfam" id="PF14278">
    <property type="entry name" value="TetR_C_8"/>
    <property type="match status" value="1"/>
</dbReference>
<evidence type="ECO:0000256" key="1">
    <source>
        <dbReference type="ARBA" id="ARBA00023125"/>
    </source>
</evidence>
<accession>A0A841THR2</accession>
<dbReference type="InterPro" id="IPR009057">
    <property type="entry name" value="Homeodomain-like_sf"/>
</dbReference>
<feature type="DNA-binding region" description="H-T-H motif" evidence="2">
    <location>
        <begin position="38"/>
        <end position="57"/>
    </location>
</feature>
<organism evidence="4 5">
    <name type="scientific">Cohnella lubricantis</name>
    <dbReference type="NCBI Taxonomy" id="2163172"/>
    <lineage>
        <taxon>Bacteria</taxon>
        <taxon>Bacillati</taxon>
        <taxon>Bacillota</taxon>
        <taxon>Bacilli</taxon>
        <taxon>Bacillales</taxon>
        <taxon>Paenibacillaceae</taxon>
        <taxon>Cohnella</taxon>
    </lineage>
</organism>
<evidence type="ECO:0000259" key="3">
    <source>
        <dbReference type="PROSITE" id="PS50977"/>
    </source>
</evidence>
<dbReference type="AlphaFoldDB" id="A0A841THR2"/>
<gene>
    <name evidence="4" type="ORF">H4Q31_11765</name>
</gene>
<dbReference type="Proteomes" id="UP000574133">
    <property type="component" value="Unassembled WGS sequence"/>
</dbReference>
<dbReference type="GO" id="GO:0003677">
    <property type="term" value="F:DNA binding"/>
    <property type="evidence" value="ECO:0007669"/>
    <property type="project" value="UniProtKB-UniRule"/>
</dbReference>
<evidence type="ECO:0000313" key="4">
    <source>
        <dbReference type="EMBL" id="MBB6678001.1"/>
    </source>
</evidence>
<proteinExistence type="predicted"/>
<dbReference type="InterPro" id="IPR001647">
    <property type="entry name" value="HTH_TetR"/>
</dbReference>
<name>A0A841THR2_9BACL</name>
<comment type="caution">
    <text evidence="4">The sequence shown here is derived from an EMBL/GenBank/DDBJ whole genome shotgun (WGS) entry which is preliminary data.</text>
</comment>
<dbReference type="SUPFAM" id="SSF46689">
    <property type="entry name" value="Homeodomain-like"/>
    <property type="match status" value="1"/>
</dbReference>
<evidence type="ECO:0000313" key="5">
    <source>
        <dbReference type="Proteomes" id="UP000574133"/>
    </source>
</evidence>
<dbReference type="EMBL" id="JACJVN010000043">
    <property type="protein sequence ID" value="MBB6678001.1"/>
    <property type="molecule type" value="Genomic_DNA"/>
</dbReference>